<keyword evidence="4 7" id="KW-0479">Metal-binding</keyword>
<keyword evidence="6 7" id="KW-0460">Magnesium</keyword>
<dbReference type="PANTHER" id="PTHR22748:SF6">
    <property type="entry name" value="DNA-(APURINIC OR APYRIMIDINIC SITE) ENDONUCLEASE"/>
    <property type="match status" value="1"/>
</dbReference>
<keyword evidence="5" id="KW-0378">Hydrolase</keyword>
<evidence type="ECO:0000313" key="10">
    <source>
        <dbReference type="EMBL" id="KAL5105431.1"/>
    </source>
</evidence>
<comment type="cofactor">
    <cofactor evidence="7">
        <name>Mg(2+)</name>
        <dbReference type="ChEBI" id="CHEBI:18420"/>
    </cofactor>
    <cofactor evidence="7">
        <name>Mn(2+)</name>
        <dbReference type="ChEBI" id="CHEBI:29035"/>
    </cofactor>
    <text evidence="7">Probably binds two magnesium or manganese ions per subunit.</text>
</comment>
<keyword evidence="7" id="KW-0227">DNA damage</keyword>
<evidence type="ECO:0000256" key="3">
    <source>
        <dbReference type="ARBA" id="ARBA00007092"/>
    </source>
</evidence>
<dbReference type="EC" id="3.1.11.2" evidence="7"/>
<dbReference type="NCBIfam" id="TIGR00633">
    <property type="entry name" value="xth"/>
    <property type="match status" value="1"/>
</dbReference>
<dbReference type="PROSITE" id="PS51435">
    <property type="entry name" value="AP_NUCLEASE_F1_4"/>
    <property type="match status" value="1"/>
</dbReference>
<name>A0ABR4Q781_9CEST</name>
<accession>A0ABR4Q781</accession>
<evidence type="ECO:0000313" key="11">
    <source>
        <dbReference type="Proteomes" id="UP001651158"/>
    </source>
</evidence>
<organism evidence="10 11">
    <name type="scientific">Taenia crassiceps</name>
    <dbReference type="NCBI Taxonomy" id="6207"/>
    <lineage>
        <taxon>Eukaryota</taxon>
        <taxon>Metazoa</taxon>
        <taxon>Spiralia</taxon>
        <taxon>Lophotrochozoa</taxon>
        <taxon>Platyhelminthes</taxon>
        <taxon>Cestoda</taxon>
        <taxon>Eucestoda</taxon>
        <taxon>Cyclophyllidea</taxon>
        <taxon>Taeniidae</taxon>
        <taxon>Taenia</taxon>
    </lineage>
</organism>
<evidence type="ECO:0000256" key="4">
    <source>
        <dbReference type="ARBA" id="ARBA00022723"/>
    </source>
</evidence>
<sequence length="340" mass="38057">MSVMARQTQLKFTTSKKDRSEKLSKPAKKSQCAARTRKLTKVVREEIAADKAGGVTGDSNSKTATTSMQAPPFEWCRTYPGSICSLSKFSSTADGSWKMKIASWNVNGLRAWIKNGGLDYLQSEAPDALCIQEIKCAKKDVPSMANMGEYIPHWYSANKPGYSGTGLYTKTKPLKVIYGLGASKHDTEGRIITAEYEHFYLINAYVPNSGQGLVRLDYRTKEWNADLCKYIKQLDKEKPVILTGDLNVSHEEIDLANPAGNHRSAGFTNEERQGFSDMLADCNLVDTYRHLYPTRKRAYTYWSARQNARKSNSGCVVDQEIRCGILGSDHCPLVLYLNFK</sequence>
<dbReference type="NCBIfam" id="TIGR00195">
    <property type="entry name" value="exoDNase_III"/>
    <property type="match status" value="1"/>
</dbReference>
<evidence type="ECO:0000259" key="9">
    <source>
        <dbReference type="Pfam" id="PF03372"/>
    </source>
</evidence>
<evidence type="ECO:0000256" key="6">
    <source>
        <dbReference type="ARBA" id="ARBA00022842"/>
    </source>
</evidence>
<keyword evidence="7" id="KW-0234">DNA repair</keyword>
<dbReference type="CDD" id="cd09087">
    <property type="entry name" value="Ape1-like_AP-endo"/>
    <property type="match status" value="1"/>
</dbReference>
<reference evidence="10 11" key="1">
    <citation type="journal article" date="2022" name="Front. Cell. Infect. Microbiol.">
        <title>The Genomes of Two Strains of Taenia crassiceps the Animal Model for the Study of Human Cysticercosis.</title>
        <authorList>
            <person name="Bobes R.J."/>
            <person name="Estrada K."/>
            <person name="Rios-Valencia D.G."/>
            <person name="Calderon-Gallegos A."/>
            <person name="de la Torre P."/>
            <person name="Carrero J.C."/>
            <person name="Sanchez-Flores A."/>
            <person name="Laclette J.P."/>
        </authorList>
    </citation>
    <scope>NUCLEOTIDE SEQUENCE [LARGE SCALE GENOMIC DNA]</scope>
    <source>
        <strain evidence="10">WFUcys</strain>
    </source>
</reference>
<dbReference type="Pfam" id="PF03372">
    <property type="entry name" value="Exo_endo_phos"/>
    <property type="match status" value="1"/>
</dbReference>
<evidence type="ECO:0000256" key="5">
    <source>
        <dbReference type="ARBA" id="ARBA00022801"/>
    </source>
</evidence>
<proteinExistence type="inferred from homology"/>
<keyword evidence="11" id="KW-1185">Reference proteome</keyword>
<dbReference type="InterPro" id="IPR004808">
    <property type="entry name" value="AP_endonuc_1"/>
</dbReference>
<dbReference type="PANTHER" id="PTHR22748">
    <property type="entry name" value="AP ENDONUCLEASE"/>
    <property type="match status" value="1"/>
</dbReference>
<dbReference type="GO" id="GO:0004519">
    <property type="term" value="F:endonuclease activity"/>
    <property type="evidence" value="ECO:0007669"/>
    <property type="project" value="UniProtKB-KW"/>
</dbReference>
<dbReference type="SUPFAM" id="SSF56219">
    <property type="entry name" value="DNase I-like"/>
    <property type="match status" value="1"/>
</dbReference>
<gene>
    <name evidence="10" type="ORF">TcWFU_003825</name>
</gene>
<feature type="compositionally biased region" description="Basic and acidic residues" evidence="8">
    <location>
        <begin position="15"/>
        <end position="24"/>
    </location>
</feature>
<keyword evidence="10" id="KW-0255">Endonuclease</keyword>
<comment type="caution">
    <text evidence="10">The sequence shown here is derived from an EMBL/GenBank/DDBJ whole genome shotgun (WGS) entry which is preliminary data.</text>
</comment>
<evidence type="ECO:0000256" key="8">
    <source>
        <dbReference type="SAM" id="MobiDB-lite"/>
    </source>
</evidence>
<dbReference type="InterPro" id="IPR020848">
    <property type="entry name" value="AP_endonuclease_F1_CS"/>
</dbReference>
<dbReference type="InterPro" id="IPR036691">
    <property type="entry name" value="Endo/exonu/phosph_ase_sf"/>
</dbReference>
<evidence type="ECO:0000256" key="2">
    <source>
        <dbReference type="ARBA" id="ARBA00001936"/>
    </source>
</evidence>
<comment type="cofactor">
    <cofactor evidence="2">
        <name>Mn(2+)</name>
        <dbReference type="ChEBI" id="CHEBI:29035"/>
    </cofactor>
</comment>
<keyword evidence="10" id="KW-0540">Nuclease</keyword>
<feature type="compositionally biased region" description="Polar residues" evidence="8">
    <location>
        <begin position="1"/>
        <end position="13"/>
    </location>
</feature>
<comment type="catalytic activity">
    <reaction evidence="1">
        <text>Exonucleolytic cleavage in the 3'- to 5'-direction to yield nucleoside 5'-phosphates.</text>
        <dbReference type="EC" id="3.1.11.2"/>
    </reaction>
</comment>
<evidence type="ECO:0000256" key="1">
    <source>
        <dbReference type="ARBA" id="ARBA00000493"/>
    </source>
</evidence>
<evidence type="ECO:0000256" key="7">
    <source>
        <dbReference type="RuleBase" id="RU362131"/>
    </source>
</evidence>
<feature type="region of interest" description="Disordered" evidence="8">
    <location>
        <begin position="1"/>
        <end position="37"/>
    </location>
</feature>
<dbReference type="Proteomes" id="UP001651158">
    <property type="component" value="Unassembled WGS sequence"/>
</dbReference>
<dbReference type="EMBL" id="JAKROA010000008">
    <property type="protein sequence ID" value="KAL5105431.1"/>
    <property type="molecule type" value="Genomic_DNA"/>
</dbReference>
<feature type="domain" description="Endonuclease/exonuclease/phosphatase" evidence="9">
    <location>
        <begin position="102"/>
        <end position="318"/>
    </location>
</feature>
<dbReference type="InterPro" id="IPR005135">
    <property type="entry name" value="Endo/exonuclease/phosphatase"/>
</dbReference>
<protein>
    <recommendedName>
        <fullName evidence="7">DNA repair nuclease/redox regulator APEX1</fullName>
        <shortName evidence="7">APEN</shortName>
        <shortName evidence="7">REF-1</shortName>
        <ecNumber evidence="7">3.1.11.2</ecNumber>
        <ecNumber evidence="7">3.1.21.-</ecNumber>
    </recommendedName>
    <alternativeName>
        <fullName evidence="7">APEX nuclease</fullName>
    </alternativeName>
    <alternativeName>
        <fullName evidence="7">Apurinic-apyrimidinic endonuclease 1</fullName>
    </alternativeName>
    <alternativeName>
        <fullName evidence="7">Redox factor-1</fullName>
    </alternativeName>
    <component>
        <recommendedName>
            <fullName evidence="7">DNA repair nuclease/redox regulator APEX1, mitochondrial</fullName>
        </recommendedName>
    </component>
</protein>
<dbReference type="EC" id="3.1.21.-" evidence="7"/>
<comment type="similarity">
    <text evidence="3 7">Belongs to the DNA repair enzymes AP/ExoA family.</text>
</comment>
<dbReference type="PROSITE" id="PS00727">
    <property type="entry name" value="AP_NUCLEASE_F1_2"/>
    <property type="match status" value="1"/>
</dbReference>
<dbReference type="Gene3D" id="3.60.10.10">
    <property type="entry name" value="Endonuclease/exonuclease/phosphatase"/>
    <property type="match status" value="1"/>
</dbReference>